<dbReference type="CDD" id="cd06579">
    <property type="entry name" value="TM_PBP1_transp_AraH_like"/>
    <property type="match status" value="1"/>
</dbReference>
<keyword evidence="8 11" id="KW-0472">Membrane</keyword>
<feature type="transmembrane region" description="Helical" evidence="11">
    <location>
        <begin position="162"/>
        <end position="184"/>
    </location>
</feature>
<evidence type="ECO:0000256" key="9">
    <source>
        <dbReference type="ARBA" id="ARBA00025439"/>
    </source>
</evidence>
<organism evidence="13 14">
    <name type="scientific">Terriglobus roseus (strain DSM 18391 / NRRL B-41598 / KBS 63)</name>
    <dbReference type="NCBI Taxonomy" id="926566"/>
    <lineage>
        <taxon>Bacteria</taxon>
        <taxon>Pseudomonadati</taxon>
        <taxon>Acidobacteriota</taxon>
        <taxon>Terriglobia</taxon>
        <taxon>Terriglobales</taxon>
        <taxon>Acidobacteriaceae</taxon>
        <taxon>Terriglobus</taxon>
    </lineage>
</organism>
<dbReference type="InterPro" id="IPR028082">
    <property type="entry name" value="Peripla_BP_I"/>
</dbReference>
<evidence type="ECO:0000256" key="7">
    <source>
        <dbReference type="ARBA" id="ARBA00022989"/>
    </source>
</evidence>
<proteinExistence type="predicted"/>
<dbReference type="eggNOG" id="COG1879">
    <property type="taxonomic scope" value="Bacteria"/>
</dbReference>
<dbReference type="RefSeq" id="WP_014784295.1">
    <property type="nucleotide sequence ID" value="NC_018014.1"/>
</dbReference>
<feature type="transmembrane region" description="Helical" evidence="11">
    <location>
        <begin position="215"/>
        <end position="235"/>
    </location>
</feature>
<dbReference type="AlphaFoldDB" id="I3ZBV8"/>
<dbReference type="Proteomes" id="UP000006056">
    <property type="component" value="Chromosome"/>
</dbReference>
<sequence>MPHNAQRKPMLSVGEWALLIALIVEVAFFASAAPSFASWGNFFEVLRFSVELGLLAVALTPILITGGIDLSVGSTIGLTAVLFGVMTQTMHLPILVAVLLSLLLGVAAGALNATLIAGLRLPALIVTLGTFSLYRGIAEGITHGAVSFTGYPAGFLHFGQGYFWRVVPVQLPIFLLVVAAYGVLLHRSVVGRSLYAIGFNAEGARYAGLPVRQRLALIYVLSGLVASLAAIIYVAHLGLAKSDLGTGYELQAIAAVVLGGTSVFGGRGSIFGSMLGLFFLSVLQNGMHLMALPSELYGVLTGLLLLLIVSADRLRARAGKQPLDETAVTRRKPLIAIGAIVAIAAGIFVALHARHGNTANGNQLTIAVMPKAKGDPYFISARAGAEEAAKELHINLIWDGPTSLDASQQNELVENWITREVDAIVVAVENKGSISTVLRKARAHSIPVLTWDADAQTDARDYFLNQATPEGIGTSLADEAARLMPEGGQYAIVTGALSAENQNDWIRNIKARIAAAHPNLTLATIQPSDDDRDKAFNATQTILKAYPQVKMIIAISAPAVPGAAEAVTQSGRANVDVIGLSLPSICRAYIHAGSVQTIFLWNTRDLGYLTVYSGVLKAQGKIAPGARTVHVGRLGDLQVRGSEIVLGVPLKIDKSNVDQLQF</sequence>
<dbReference type="Pfam" id="PF13407">
    <property type="entry name" value="Peripla_BP_4"/>
    <property type="match status" value="1"/>
</dbReference>
<evidence type="ECO:0000256" key="8">
    <source>
        <dbReference type="ARBA" id="ARBA00023136"/>
    </source>
</evidence>
<dbReference type="KEGG" id="trs:Terro_0377"/>
<comment type="subcellular location">
    <subcellularLocation>
        <location evidence="1">Cell membrane</location>
        <topology evidence="1">Multi-pass membrane protein</topology>
    </subcellularLocation>
</comment>
<feature type="domain" description="Periplasmic binding protein" evidence="12">
    <location>
        <begin position="366"/>
        <end position="621"/>
    </location>
</feature>
<dbReference type="GO" id="GO:0005886">
    <property type="term" value="C:plasma membrane"/>
    <property type="evidence" value="ECO:0007669"/>
    <property type="project" value="UniProtKB-SubCell"/>
</dbReference>
<dbReference type="SUPFAM" id="SSF53822">
    <property type="entry name" value="Periplasmic binding protein-like I"/>
    <property type="match status" value="1"/>
</dbReference>
<dbReference type="PANTHER" id="PTHR32196">
    <property type="entry name" value="ABC TRANSPORTER PERMEASE PROTEIN YPHD-RELATED-RELATED"/>
    <property type="match status" value="1"/>
</dbReference>
<dbReference type="InterPro" id="IPR001851">
    <property type="entry name" value="ABC_transp_permease"/>
</dbReference>
<feature type="transmembrane region" description="Helical" evidence="11">
    <location>
        <begin position="92"/>
        <end position="119"/>
    </location>
</feature>
<evidence type="ECO:0000256" key="11">
    <source>
        <dbReference type="SAM" id="Phobius"/>
    </source>
</evidence>
<evidence type="ECO:0000256" key="4">
    <source>
        <dbReference type="ARBA" id="ARBA00022475"/>
    </source>
</evidence>
<evidence type="ECO:0000256" key="10">
    <source>
        <dbReference type="ARBA" id="ARBA00039381"/>
    </source>
</evidence>
<comment type="subunit">
    <text evidence="2">The complex is composed of two ATP-binding proteins (LsrA), two transmembrane proteins (LsrC and LsrD) and a solute-binding protein (LsrB).</text>
</comment>
<protein>
    <recommendedName>
        <fullName evidence="10">Autoinducer 2 import system permease protein LsrD</fullName>
    </recommendedName>
</protein>
<evidence type="ECO:0000313" key="13">
    <source>
        <dbReference type="EMBL" id="AFL86726.1"/>
    </source>
</evidence>
<keyword evidence="5" id="KW-0997">Cell inner membrane</keyword>
<keyword evidence="4" id="KW-1003">Cell membrane</keyword>
<dbReference type="HOGENOM" id="CLU_022487_0_0_0"/>
<evidence type="ECO:0000259" key="12">
    <source>
        <dbReference type="Pfam" id="PF13407"/>
    </source>
</evidence>
<evidence type="ECO:0000256" key="3">
    <source>
        <dbReference type="ARBA" id="ARBA00022448"/>
    </source>
</evidence>
<keyword evidence="14" id="KW-1185">Reference proteome</keyword>
<feature type="transmembrane region" description="Helical" evidence="11">
    <location>
        <begin position="12"/>
        <end position="32"/>
    </location>
</feature>
<comment type="function">
    <text evidence="9">Part of the ABC transporter complex LsrABCD involved in autoinducer 2 (AI-2) import. Probably responsible for the translocation of the substrate across the membrane.</text>
</comment>
<feature type="transmembrane region" description="Helical" evidence="11">
    <location>
        <begin position="247"/>
        <end position="264"/>
    </location>
</feature>
<evidence type="ECO:0000256" key="2">
    <source>
        <dbReference type="ARBA" id="ARBA00011262"/>
    </source>
</evidence>
<dbReference type="PANTHER" id="PTHR32196:SF71">
    <property type="entry name" value="AUTOINDUCER 2 IMPORT SYSTEM PERMEASE PROTEIN LSRD"/>
    <property type="match status" value="1"/>
</dbReference>
<dbReference type="eggNOG" id="COG1172">
    <property type="taxonomic scope" value="Bacteria"/>
</dbReference>
<dbReference type="Gene3D" id="3.40.50.2300">
    <property type="match status" value="2"/>
</dbReference>
<reference evidence="13 14" key="1">
    <citation type="submission" date="2012-06" db="EMBL/GenBank/DDBJ databases">
        <title>Complete genome of Terriglobus roseus DSM 18391.</title>
        <authorList>
            <consortium name="US DOE Joint Genome Institute (JGI-PGF)"/>
            <person name="Lucas S."/>
            <person name="Copeland A."/>
            <person name="Lapidus A."/>
            <person name="Glavina del Rio T."/>
            <person name="Dalin E."/>
            <person name="Tice H."/>
            <person name="Bruce D."/>
            <person name="Goodwin L."/>
            <person name="Pitluck S."/>
            <person name="Peters L."/>
            <person name="Mikhailova N."/>
            <person name="Munk A.C.C."/>
            <person name="Kyrpides N."/>
            <person name="Mavromatis K."/>
            <person name="Ivanova N."/>
            <person name="Brettin T."/>
            <person name="Detter J.C."/>
            <person name="Han C."/>
            <person name="Larimer F."/>
            <person name="Land M."/>
            <person name="Hauser L."/>
            <person name="Markowitz V."/>
            <person name="Cheng J.-F."/>
            <person name="Hugenholtz P."/>
            <person name="Woyke T."/>
            <person name="Wu D."/>
            <person name="Brambilla E."/>
            <person name="Klenk H.-P."/>
            <person name="Eisen J.A."/>
        </authorList>
    </citation>
    <scope>NUCLEOTIDE SEQUENCE [LARGE SCALE GENOMIC DNA]</scope>
    <source>
        <strain evidence="14">DSM 18391 / NRRL B-41598 / KBS 63</strain>
    </source>
</reference>
<feature type="transmembrane region" description="Helical" evidence="11">
    <location>
        <begin position="52"/>
        <end position="85"/>
    </location>
</feature>
<feature type="transmembrane region" description="Helical" evidence="11">
    <location>
        <begin position="296"/>
        <end position="314"/>
    </location>
</feature>
<keyword evidence="6 11" id="KW-0812">Transmembrane</keyword>
<gene>
    <name evidence="13" type="ordered locus">Terro_0377</name>
</gene>
<evidence type="ECO:0000256" key="1">
    <source>
        <dbReference type="ARBA" id="ARBA00004651"/>
    </source>
</evidence>
<dbReference type="InterPro" id="IPR025997">
    <property type="entry name" value="SBP_2_dom"/>
</dbReference>
<dbReference type="PATRIC" id="fig|926566.3.peg.380"/>
<evidence type="ECO:0000256" key="6">
    <source>
        <dbReference type="ARBA" id="ARBA00022692"/>
    </source>
</evidence>
<evidence type="ECO:0000313" key="14">
    <source>
        <dbReference type="Proteomes" id="UP000006056"/>
    </source>
</evidence>
<keyword evidence="3" id="KW-0813">Transport</keyword>
<accession>I3ZBV8</accession>
<dbReference type="EMBL" id="CP003379">
    <property type="protein sequence ID" value="AFL86726.1"/>
    <property type="molecule type" value="Genomic_DNA"/>
</dbReference>
<dbReference type="GO" id="GO:0022857">
    <property type="term" value="F:transmembrane transporter activity"/>
    <property type="evidence" value="ECO:0007669"/>
    <property type="project" value="InterPro"/>
</dbReference>
<keyword evidence="7 11" id="KW-1133">Transmembrane helix</keyword>
<name>I3ZBV8_TERRK</name>
<feature type="transmembrane region" description="Helical" evidence="11">
    <location>
        <begin position="334"/>
        <end position="353"/>
    </location>
</feature>
<evidence type="ECO:0000256" key="5">
    <source>
        <dbReference type="ARBA" id="ARBA00022519"/>
    </source>
</evidence>
<dbReference type="Pfam" id="PF02653">
    <property type="entry name" value="BPD_transp_2"/>
    <property type="match status" value="1"/>
</dbReference>
<dbReference type="STRING" id="926566.Terro_0377"/>